<reference evidence="2 3" key="1">
    <citation type="journal article" date="2014" name="Int. J. Syst. Evol. Microbiol.">
        <title>Complete genome sequence of Corynebacterium casei LMG S-19264T (=DSM 44701T), isolated from a smear-ripened cheese.</title>
        <authorList>
            <consortium name="US DOE Joint Genome Institute (JGI-PGF)"/>
            <person name="Walter F."/>
            <person name="Albersmeier A."/>
            <person name="Kalinowski J."/>
            <person name="Ruckert C."/>
        </authorList>
    </citation>
    <scope>NUCLEOTIDE SEQUENCE [LARGE SCALE GENOMIC DNA]</scope>
    <source>
        <strain evidence="2 3">NBRC 112289</strain>
    </source>
</reference>
<gene>
    <name evidence="2" type="ORF">GCM10025874_09710</name>
</gene>
<accession>A0AA37XAL9</accession>
<feature type="transmembrane region" description="Helical" evidence="1">
    <location>
        <begin position="85"/>
        <end position="108"/>
    </location>
</feature>
<dbReference type="RefSeq" id="WP_284230524.1">
    <property type="nucleotide sequence ID" value="NZ_BSUL01000001.1"/>
</dbReference>
<evidence type="ECO:0000313" key="2">
    <source>
        <dbReference type="EMBL" id="GMA27718.1"/>
    </source>
</evidence>
<evidence type="ECO:0000256" key="1">
    <source>
        <dbReference type="SAM" id="Phobius"/>
    </source>
</evidence>
<dbReference type="Proteomes" id="UP001157160">
    <property type="component" value="Unassembled WGS sequence"/>
</dbReference>
<comment type="caution">
    <text evidence="2">The sequence shown here is derived from an EMBL/GenBank/DDBJ whole genome shotgun (WGS) entry which is preliminary data.</text>
</comment>
<sequence length="109" mass="11379">MTGIAAAPERAAPILWRTVDPTVSVGTRDGSYAGFVDHRGTRYIATDQVGAVVGVFDSESAAQASLEPEALERAIARRMRQDRRLAVIAATAAGVTALLAVVGMLTLLA</sequence>
<proteinExistence type="predicted"/>
<name>A0AA37XAL9_9MICO</name>
<keyword evidence="1" id="KW-0472">Membrane</keyword>
<organism evidence="2 3">
    <name type="scientific">Arenivirga flava</name>
    <dbReference type="NCBI Taxonomy" id="1930060"/>
    <lineage>
        <taxon>Bacteria</taxon>
        <taxon>Bacillati</taxon>
        <taxon>Actinomycetota</taxon>
        <taxon>Actinomycetes</taxon>
        <taxon>Micrococcales</taxon>
        <taxon>Microbacteriaceae</taxon>
        <taxon>Arenivirga</taxon>
    </lineage>
</organism>
<dbReference type="AlphaFoldDB" id="A0AA37XAL9"/>
<keyword evidence="1" id="KW-1133">Transmembrane helix</keyword>
<protein>
    <submittedName>
        <fullName evidence="2">Uncharacterized protein</fullName>
    </submittedName>
</protein>
<keyword evidence="1" id="KW-0812">Transmembrane</keyword>
<dbReference type="EMBL" id="BSUL01000001">
    <property type="protein sequence ID" value="GMA27718.1"/>
    <property type="molecule type" value="Genomic_DNA"/>
</dbReference>
<keyword evidence="3" id="KW-1185">Reference proteome</keyword>
<evidence type="ECO:0000313" key="3">
    <source>
        <dbReference type="Proteomes" id="UP001157160"/>
    </source>
</evidence>